<dbReference type="OrthoDB" id="3827359at2"/>
<dbReference type="EMBL" id="CP031229">
    <property type="protein sequence ID" value="AXH95820.1"/>
    <property type="molecule type" value="Genomic_DNA"/>
</dbReference>
<gene>
    <name evidence="1" type="ORF">DV701_06475</name>
</gene>
<keyword evidence="2" id="KW-1185">Reference proteome</keyword>
<accession>A0A345NLB2</accession>
<name>A0A345NLB2_9MICO</name>
<protein>
    <submittedName>
        <fullName evidence="1">Uncharacterized protein</fullName>
    </submittedName>
</protein>
<evidence type="ECO:0000313" key="1">
    <source>
        <dbReference type="EMBL" id="AXH95820.1"/>
    </source>
</evidence>
<dbReference type="KEGG" id="orn:DV701_06475"/>
<dbReference type="Proteomes" id="UP000253790">
    <property type="component" value="Chromosome"/>
</dbReference>
<organism evidence="1 2">
    <name type="scientific">Ornithinimicrobium avium</name>
    <dbReference type="NCBI Taxonomy" id="2283195"/>
    <lineage>
        <taxon>Bacteria</taxon>
        <taxon>Bacillati</taxon>
        <taxon>Actinomycetota</taxon>
        <taxon>Actinomycetes</taxon>
        <taxon>Micrococcales</taxon>
        <taxon>Ornithinimicrobiaceae</taxon>
        <taxon>Ornithinimicrobium</taxon>
    </lineage>
</organism>
<proteinExistence type="predicted"/>
<dbReference type="RefSeq" id="WP_114927585.1">
    <property type="nucleotide sequence ID" value="NZ_CP031229.1"/>
</dbReference>
<evidence type="ECO:0000313" key="2">
    <source>
        <dbReference type="Proteomes" id="UP000253790"/>
    </source>
</evidence>
<dbReference type="AlphaFoldDB" id="A0A345NLB2"/>
<sequence>MRWENLFADLAAQQEQLERRERVLEVAEHTRAERGQVQLLARLVAAEGSTLRLGVVGVGRVEALLRDTGTDWLLLDHGGSLEGRGREAIVPLAAVASVDGLPRRVATDQEAGRRLGLASALRAVSRDRAVVRVHDRWGDHLSGTIDAVLADHLDLSRHADDTPRRPAAVRGRVSLPYAALAMVRRL</sequence>
<reference evidence="1 2" key="1">
    <citation type="submission" date="2018-07" db="EMBL/GenBank/DDBJ databases">
        <title>Complete genome sequencing of Ornithinimicrobium sp. AMA3305.</title>
        <authorList>
            <person name="Bae J.-W."/>
        </authorList>
    </citation>
    <scope>NUCLEOTIDE SEQUENCE [LARGE SCALE GENOMIC DNA]</scope>
    <source>
        <strain evidence="1 2">AMA3305</strain>
    </source>
</reference>